<reference evidence="3 4" key="1">
    <citation type="journal article" date="2015" name="Stand. Genomic Sci.">
        <title>Genomic Encyclopedia of Bacterial and Archaeal Type Strains, Phase III: the genomes of soil and plant-associated and newly described type strains.</title>
        <authorList>
            <person name="Whitman W.B."/>
            <person name="Woyke T."/>
            <person name="Klenk H.P."/>
            <person name="Zhou Y."/>
            <person name="Lilburn T.G."/>
            <person name="Beck B.J."/>
            <person name="De Vos P."/>
            <person name="Vandamme P."/>
            <person name="Eisen J.A."/>
            <person name="Garrity G."/>
            <person name="Hugenholtz P."/>
            <person name="Kyrpides N.C."/>
        </authorList>
    </citation>
    <scope>NUCLEOTIDE SEQUENCE [LARGE SCALE GENOMIC DNA]</scope>
    <source>
        <strain evidence="3 4">CGMCC 1.10115</strain>
    </source>
</reference>
<sequence>MEWKKYSVEDNSLSLTGILGIFLLLASFYFKSWQVFLAAVIFLLLIFANSFYMKNLGKKLVMQNPKKRHKFFPDEEGNWTLEFENKGLPILSGELKVFFDDSVAPLNYELAERFGRYELNIPFSLNYNEQKIVTIPFAARKRGVAKIRKLELHVPHFFGFGETILEYRTPIKQEALVYPVRLPVNNKLSFFKDRQGTSQTAYSLFEDRLSPAGTRQYVSTDSFNRIHWKASARKQTLQTKIFDRVAEIGWNISLNVSAGHSISGQLEELISSAADMAYYWMKQEVPISLCVNIRVAGSTPFYFIPAGSGNKHLQKVLETLALVDNHSSLYPYEKMLSYYKTHLATQPYFMHAGYSKPSTVNMLNLISQDGTLLYELHLSGKDAVIQPLQIKMKEVAGR</sequence>
<feature type="transmembrane region" description="Helical" evidence="1">
    <location>
        <begin position="36"/>
        <end position="53"/>
    </location>
</feature>
<accession>A0A562JR13</accession>
<comment type="caution">
    <text evidence="3">The sequence shown here is derived from an EMBL/GenBank/DDBJ whole genome shotgun (WGS) entry which is preliminary data.</text>
</comment>
<feature type="domain" description="DUF58" evidence="2">
    <location>
        <begin position="214"/>
        <end position="324"/>
    </location>
</feature>
<protein>
    <submittedName>
        <fullName evidence="3">Uncharacterized protein (DUF58 family)</fullName>
    </submittedName>
</protein>
<dbReference type="RefSeq" id="WP_144543107.1">
    <property type="nucleotide sequence ID" value="NZ_CBCSDC010000005.1"/>
</dbReference>
<keyword evidence="1" id="KW-0472">Membrane</keyword>
<name>A0A562JR13_9BACI</name>
<proteinExistence type="predicted"/>
<dbReference type="PANTHER" id="PTHR34351">
    <property type="entry name" value="SLR1927 PROTEIN-RELATED"/>
    <property type="match status" value="1"/>
</dbReference>
<dbReference type="InterPro" id="IPR002881">
    <property type="entry name" value="DUF58"/>
</dbReference>
<dbReference type="AlphaFoldDB" id="A0A562JR13"/>
<dbReference type="GeneID" id="65404161"/>
<keyword evidence="4" id="KW-1185">Reference proteome</keyword>
<evidence type="ECO:0000313" key="3">
    <source>
        <dbReference type="EMBL" id="TWH85578.1"/>
    </source>
</evidence>
<keyword evidence="1" id="KW-0812">Transmembrane</keyword>
<feature type="transmembrane region" description="Helical" evidence="1">
    <location>
        <begin position="12"/>
        <end position="30"/>
    </location>
</feature>
<evidence type="ECO:0000313" key="4">
    <source>
        <dbReference type="Proteomes" id="UP000318667"/>
    </source>
</evidence>
<evidence type="ECO:0000259" key="2">
    <source>
        <dbReference type="Pfam" id="PF01882"/>
    </source>
</evidence>
<dbReference type="PANTHER" id="PTHR34351:SF2">
    <property type="entry name" value="DUF58 DOMAIN-CONTAINING PROTEIN"/>
    <property type="match status" value="1"/>
</dbReference>
<evidence type="ECO:0000256" key="1">
    <source>
        <dbReference type="SAM" id="Phobius"/>
    </source>
</evidence>
<dbReference type="Pfam" id="PF01882">
    <property type="entry name" value="DUF58"/>
    <property type="match status" value="1"/>
</dbReference>
<dbReference type="OrthoDB" id="9789943at2"/>
<gene>
    <name evidence="3" type="ORF">IQ19_02998</name>
</gene>
<keyword evidence="1" id="KW-1133">Transmembrane helix</keyword>
<dbReference type="Proteomes" id="UP000318667">
    <property type="component" value="Unassembled WGS sequence"/>
</dbReference>
<dbReference type="EMBL" id="VLKI01000008">
    <property type="protein sequence ID" value="TWH85578.1"/>
    <property type="molecule type" value="Genomic_DNA"/>
</dbReference>
<organism evidence="3 4">
    <name type="scientific">Cytobacillus oceanisediminis</name>
    <dbReference type="NCBI Taxonomy" id="665099"/>
    <lineage>
        <taxon>Bacteria</taxon>
        <taxon>Bacillati</taxon>
        <taxon>Bacillota</taxon>
        <taxon>Bacilli</taxon>
        <taxon>Bacillales</taxon>
        <taxon>Bacillaceae</taxon>
        <taxon>Cytobacillus</taxon>
    </lineage>
</organism>